<keyword evidence="4" id="KW-1185">Reference proteome</keyword>
<dbReference type="OrthoDB" id="5121599at2"/>
<evidence type="ECO:0000256" key="1">
    <source>
        <dbReference type="ARBA" id="ARBA00022729"/>
    </source>
</evidence>
<keyword evidence="1 2" id="KW-0732">Signal</keyword>
<evidence type="ECO:0000313" key="3">
    <source>
        <dbReference type="EMBL" id="GEL24489.1"/>
    </source>
</evidence>
<organism evidence="3 4">
    <name type="scientific">Pseudonocardia sulfidoxydans NBRC 16205</name>
    <dbReference type="NCBI Taxonomy" id="1223511"/>
    <lineage>
        <taxon>Bacteria</taxon>
        <taxon>Bacillati</taxon>
        <taxon>Actinomycetota</taxon>
        <taxon>Actinomycetes</taxon>
        <taxon>Pseudonocardiales</taxon>
        <taxon>Pseudonocardiaceae</taxon>
        <taxon>Pseudonocardia</taxon>
    </lineage>
</organism>
<dbReference type="PROSITE" id="PS51318">
    <property type="entry name" value="TAT"/>
    <property type="match status" value="1"/>
</dbReference>
<dbReference type="EMBL" id="BJVJ01000034">
    <property type="protein sequence ID" value="GEL24489.1"/>
    <property type="molecule type" value="Genomic_DNA"/>
</dbReference>
<dbReference type="PANTHER" id="PTHR15462:SF19">
    <property type="entry name" value="PEPTIDASE S1 DOMAIN-CONTAINING PROTEIN"/>
    <property type="match status" value="1"/>
</dbReference>
<dbReference type="PANTHER" id="PTHR15462">
    <property type="entry name" value="SERINE PROTEASE"/>
    <property type="match status" value="1"/>
</dbReference>
<proteinExistence type="predicted"/>
<dbReference type="SUPFAM" id="SSF50494">
    <property type="entry name" value="Trypsin-like serine proteases"/>
    <property type="match status" value="1"/>
</dbReference>
<sequence length="277" mass="27936">MTSRRAGLIVATVLAVALAYPSTPVLRAAAGPPPAAILTAAADIGGGDASGSLFRAPRSATVGQLRTDRTSCTATVVESRSGSVAVTAAHCVHRPARSPMQLPPGAPGPLTVTGFVPGRDGDRAPFGSWPVERVEIDPRWAGSGEPTHDVAFLRLGEVDGRTVQGVVGTQRIAFGAVPAGTPMTALGYPAAAPFDGRTLRRCTSPGVTISRAAFGALQMRCAMTPGASGGPWLSGFDAATGAGTVSAVTSFVDESNGLLSAVALHPGARGLFDAADR</sequence>
<feature type="signal peptide" evidence="2">
    <location>
        <begin position="1"/>
        <end position="19"/>
    </location>
</feature>
<protein>
    <recommendedName>
        <fullName evidence="5">Peptidase S1 domain-containing protein</fullName>
    </recommendedName>
</protein>
<evidence type="ECO:0000313" key="4">
    <source>
        <dbReference type="Proteomes" id="UP000321685"/>
    </source>
</evidence>
<dbReference type="GO" id="GO:0006508">
    <property type="term" value="P:proteolysis"/>
    <property type="evidence" value="ECO:0007669"/>
    <property type="project" value="InterPro"/>
</dbReference>
<gene>
    <name evidence="3" type="ORF">PSU4_34430</name>
</gene>
<name>A0A511DI67_9PSEU</name>
<feature type="chain" id="PRO_5039020402" description="Peptidase S1 domain-containing protein" evidence="2">
    <location>
        <begin position="20"/>
        <end position="277"/>
    </location>
</feature>
<evidence type="ECO:0000256" key="2">
    <source>
        <dbReference type="SAM" id="SignalP"/>
    </source>
</evidence>
<dbReference type="Proteomes" id="UP000321685">
    <property type="component" value="Unassembled WGS sequence"/>
</dbReference>
<dbReference type="GO" id="GO:0004252">
    <property type="term" value="F:serine-type endopeptidase activity"/>
    <property type="evidence" value="ECO:0007669"/>
    <property type="project" value="InterPro"/>
</dbReference>
<dbReference type="Pfam" id="PF13365">
    <property type="entry name" value="Trypsin_2"/>
    <property type="match status" value="1"/>
</dbReference>
<dbReference type="Gene3D" id="2.40.10.10">
    <property type="entry name" value="Trypsin-like serine proteases"/>
    <property type="match status" value="2"/>
</dbReference>
<accession>A0A511DI67</accession>
<dbReference type="PROSITE" id="PS00134">
    <property type="entry name" value="TRYPSIN_HIS"/>
    <property type="match status" value="1"/>
</dbReference>
<dbReference type="InterPro" id="IPR006311">
    <property type="entry name" value="TAT_signal"/>
</dbReference>
<dbReference type="InterPro" id="IPR009003">
    <property type="entry name" value="Peptidase_S1_PA"/>
</dbReference>
<comment type="caution">
    <text evidence="3">The sequence shown here is derived from an EMBL/GenBank/DDBJ whole genome shotgun (WGS) entry which is preliminary data.</text>
</comment>
<reference evidence="3 4" key="1">
    <citation type="submission" date="2019-07" db="EMBL/GenBank/DDBJ databases">
        <title>Whole genome shotgun sequence of Pseudonocardia sulfidoxydans NBRC 16205.</title>
        <authorList>
            <person name="Hosoyama A."/>
            <person name="Uohara A."/>
            <person name="Ohji S."/>
            <person name="Ichikawa N."/>
        </authorList>
    </citation>
    <scope>NUCLEOTIDE SEQUENCE [LARGE SCALE GENOMIC DNA]</scope>
    <source>
        <strain evidence="3 4">NBRC 16205</strain>
    </source>
</reference>
<dbReference type="InterPro" id="IPR018114">
    <property type="entry name" value="TRYPSIN_HIS"/>
</dbReference>
<evidence type="ECO:0008006" key="5">
    <source>
        <dbReference type="Google" id="ProtNLM"/>
    </source>
</evidence>
<dbReference type="AlphaFoldDB" id="A0A511DI67"/>
<dbReference type="InterPro" id="IPR043504">
    <property type="entry name" value="Peptidase_S1_PA_chymotrypsin"/>
</dbReference>
<dbReference type="RefSeq" id="WP_147109449.1">
    <property type="nucleotide sequence ID" value="NZ_BJVJ01000034.1"/>
</dbReference>
<dbReference type="InterPro" id="IPR050966">
    <property type="entry name" value="Glutamyl_endopeptidase"/>
</dbReference>